<dbReference type="OrthoDB" id="3722616at2"/>
<dbReference type="AlphaFoldDB" id="A0A1Q2CFN9"/>
<dbReference type="Pfam" id="PF01609">
    <property type="entry name" value="DDE_Tnp_1"/>
    <property type="match status" value="1"/>
</dbReference>
<dbReference type="PANTHER" id="PTHR34614:SF2">
    <property type="entry name" value="TRANSPOSASE IS4-LIKE DOMAIN-CONTAINING PROTEIN"/>
    <property type="match status" value="1"/>
</dbReference>
<dbReference type="STRING" id="1610493.RPIT_09080"/>
<accession>A0A1Q2CFN9</accession>
<protein>
    <submittedName>
        <fullName evidence="1">IS1634 family transposase</fullName>
    </submittedName>
</protein>
<evidence type="ECO:0000313" key="2">
    <source>
        <dbReference type="Proteomes" id="UP000188324"/>
    </source>
</evidence>
<dbReference type="GO" id="GO:0004803">
    <property type="term" value="F:transposase activity"/>
    <property type="evidence" value="ECO:0007669"/>
    <property type="project" value="InterPro"/>
</dbReference>
<keyword evidence="2" id="KW-1185">Reference proteome</keyword>
<gene>
    <name evidence="1" type="ORF">RPIT_09080</name>
</gene>
<dbReference type="InterPro" id="IPR012337">
    <property type="entry name" value="RNaseH-like_sf"/>
</dbReference>
<dbReference type="RefSeq" id="WP_077342477.1">
    <property type="nucleotide sequence ID" value="NZ_CP019605.1"/>
</dbReference>
<dbReference type="SUPFAM" id="SSF53098">
    <property type="entry name" value="Ribonuclease H-like"/>
    <property type="match status" value="1"/>
</dbReference>
<dbReference type="EMBL" id="CP019605">
    <property type="protein sequence ID" value="AQP44923.1"/>
    <property type="molecule type" value="Genomic_DNA"/>
</dbReference>
<proteinExistence type="predicted"/>
<dbReference type="KEGG" id="tfl:RPIT_09080"/>
<sequence length="497" mass="55221">MSPYVRTVKTASGATAVQVVWSNKRGAKEMDHIGSAHTAEDVEVLKAAARQRMSAGQDELDFGDGRPRGQALPIRSSRAEFLWEALSAAFRAVGLEKTSGADEVFKQLVLARVIEPTSKLEAIRVLDEVGIQAASYPTMNRRLPMYATDTWRRGLAAGFADLVGLGPATLILYDVTTLYFETDEGDGFREPGFSKERRLEPQITVGLLTDSHGMPLMVHAFEGNKAETQTMIPVLAEFMAAHRIAEVTVVADAGMLSDGNLRALAGAGLRFIVGQPIPQIPAKLEAWMKAHPGKDPEDAMVLRQKWSRGPAGAQQPEVIYYQYRADRARRSLRGIDEQVRKAQAAIDGRAPVKRNRFIKLTGAAKELNLELEHKTRTLAGWKAYITNLESPSPEFVIGAYHQLWQVEKSFRMSKSDLRARPIYHHKRESIEAHLTIVFASLAVSRWLEARTGWSIKKLVKNLRRYRTIEIQAGDTLVTAADPLPADLTEILDRIHGR</sequence>
<reference evidence="1 2" key="1">
    <citation type="journal article" date="2016" name="Int. J. Syst. Evol. Microbiol.">
        <title>Tessaracoccus flavus sp. nov., isolated from the drainage system of a lindane-producing factory.</title>
        <authorList>
            <person name="Kumari R."/>
            <person name="Singh P."/>
            <person name="Schumann P."/>
            <person name="Lal R."/>
        </authorList>
    </citation>
    <scope>NUCLEOTIDE SEQUENCE [LARGE SCALE GENOMIC DNA]</scope>
    <source>
        <strain evidence="1 2">RP1T</strain>
    </source>
</reference>
<organism evidence="1 2">
    <name type="scientific">Tessaracoccus flavus</name>
    <dbReference type="NCBI Taxonomy" id="1610493"/>
    <lineage>
        <taxon>Bacteria</taxon>
        <taxon>Bacillati</taxon>
        <taxon>Actinomycetota</taxon>
        <taxon>Actinomycetes</taxon>
        <taxon>Propionibacteriales</taxon>
        <taxon>Propionibacteriaceae</taxon>
        <taxon>Tessaracoccus</taxon>
    </lineage>
</organism>
<dbReference type="InterPro" id="IPR002559">
    <property type="entry name" value="Transposase_11"/>
</dbReference>
<dbReference type="Proteomes" id="UP000188324">
    <property type="component" value="Chromosome"/>
</dbReference>
<dbReference type="GO" id="GO:0006313">
    <property type="term" value="P:DNA transposition"/>
    <property type="evidence" value="ECO:0007669"/>
    <property type="project" value="InterPro"/>
</dbReference>
<name>A0A1Q2CFN9_9ACTN</name>
<dbReference type="PANTHER" id="PTHR34614">
    <property type="match status" value="1"/>
</dbReference>
<evidence type="ECO:0000313" key="1">
    <source>
        <dbReference type="EMBL" id="AQP44923.1"/>
    </source>
</evidence>
<dbReference type="InterPro" id="IPR047654">
    <property type="entry name" value="IS1634_transpos"/>
</dbReference>
<dbReference type="NCBIfam" id="NF033559">
    <property type="entry name" value="transpos_IS1634"/>
    <property type="match status" value="1"/>
</dbReference>
<dbReference type="GO" id="GO:0003677">
    <property type="term" value="F:DNA binding"/>
    <property type="evidence" value="ECO:0007669"/>
    <property type="project" value="InterPro"/>
</dbReference>